<reference evidence="1 2" key="1">
    <citation type="journal article" date="2019" name="Nat. Ecol. Evol.">
        <title>Megaphylogeny resolves global patterns of mushroom evolution.</title>
        <authorList>
            <person name="Varga T."/>
            <person name="Krizsan K."/>
            <person name="Foldi C."/>
            <person name="Dima B."/>
            <person name="Sanchez-Garcia M."/>
            <person name="Sanchez-Ramirez S."/>
            <person name="Szollosi G.J."/>
            <person name="Szarkandi J.G."/>
            <person name="Papp V."/>
            <person name="Albert L."/>
            <person name="Andreopoulos W."/>
            <person name="Angelini C."/>
            <person name="Antonin V."/>
            <person name="Barry K.W."/>
            <person name="Bougher N.L."/>
            <person name="Buchanan P."/>
            <person name="Buyck B."/>
            <person name="Bense V."/>
            <person name="Catcheside P."/>
            <person name="Chovatia M."/>
            <person name="Cooper J."/>
            <person name="Damon W."/>
            <person name="Desjardin D."/>
            <person name="Finy P."/>
            <person name="Geml J."/>
            <person name="Haridas S."/>
            <person name="Hughes K."/>
            <person name="Justo A."/>
            <person name="Karasinski D."/>
            <person name="Kautmanova I."/>
            <person name="Kiss B."/>
            <person name="Kocsube S."/>
            <person name="Kotiranta H."/>
            <person name="LaButti K.M."/>
            <person name="Lechner B.E."/>
            <person name="Liimatainen K."/>
            <person name="Lipzen A."/>
            <person name="Lukacs Z."/>
            <person name="Mihaltcheva S."/>
            <person name="Morgado L.N."/>
            <person name="Niskanen T."/>
            <person name="Noordeloos M.E."/>
            <person name="Ohm R.A."/>
            <person name="Ortiz-Santana B."/>
            <person name="Ovrebo C."/>
            <person name="Racz N."/>
            <person name="Riley R."/>
            <person name="Savchenko A."/>
            <person name="Shiryaev A."/>
            <person name="Soop K."/>
            <person name="Spirin V."/>
            <person name="Szebenyi C."/>
            <person name="Tomsovsky M."/>
            <person name="Tulloss R.E."/>
            <person name="Uehling J."/>
            <person name="Grigoriev I.V."/>
            <person name="Vagvolgyi C."/>
            <person name="Papp T."/>
            <person name="Martin F.M."/>
            <person name="Miettinen O."/>
            <person name="Hibbett D.S."/>
            <person name="Nagy L.G."/>
        </authorList>
    </citation>
    <scope>NUCLEOTIDE SEQUENCE [LARGE SCALE GENOMIC DNA]</scope>
    <source>
        <strain evidence="1 2">CBS 121175</strain>
    </source>
</reference>
<proteinExistence type="predicted"/>
<gene>
    <name evidence="1" type="ORF">FA15DRAFT_651790</name>
</gene>
<name>A0A5C3LB76_COPMA</name>
<evidence type="ECO:0000313" key="1">
    <source>
        <dbReference type="EMBL" id="TFK30299.1"/>
    </source>
</evidence>
<evidence type="ECO:0000313" key="2">
    <source>
        <dbReference type="Proteomes" id="UP000307440"/>
    </source>
</evidence>
<dbReference type="Proteomes" id="UP000307440">
    <property type="component" value="Unassembled WGS sequence"/>
</dbReference>
<organism evidence="1 2">
    <name type="scientific">Coprinopsis marcescibilis</name>
    <name type="common">Agaric fungus</name>
    <name type="synonym">Psathyrella marcescibilis</name>
    <dbReference type="NCBI Taxonomy" id="230819"/>
    <lineage>
        <taxon>Eukaryota</taxon>
        <taxon>Fungi</taxon>
        <taxon>Dikarya</taxon>
        <taxon>Basidiomycota</taxon>
        <taxon>Agaricomycotina</taxon>
        <taxon>Agaricomycetes</taxon>
        <taxon>Agaricomycetidae</taxon>
        <taxon>Agaricales</taxon>
        <taxon>Agaricineae</taxon>
        <taxon>Psathyrellaceae</taxon>
        <taxon>Coprinopsis</taxon>
    </lineage>
</organism>
<protein>
    <submittedName>
        <fullName evidence="1">Uncharacterized protein</fullName>
    </submittedName>
</protein>
<dbReference type="EMBL" id="ML210147">
    <property type="protein sequence ID" value="TFK30299.1"/>
    <property type="molecule type" value="Genomic_DNA"/>
</dbReference>
<keyword evidence="2" id="KW-1185">Reference proteome</keyword>
<sequence length="366" mass="40977">MQRKATSTRALDVGDYDYAEKNWPSLGRFGNREKNNKKKTAGGVTLYIHTAQQWQRYDNNCIAHLPQAQRAALSRLKKSPDIKYWRASRSGVGDEWVACQVTVIREGMLGSRFVCVLTGQAGLGSDEDPDPPAQIHVSIFEEISTYTPQAEKKGTPANNFNFLAEGQGRRRKTRNLRSHQAYAPLPNVAVRRRTNLLLGMSPTSGHPPVPAKSNSLYKTNRLCQAEPRPSPRRAFAPVPTIKGCRTTGIWNLGYPVERRAHVAVDRAARERRAAWKHRHVPRYSADLQTKTRGIASWQTPLEPLSNAWTARKRVRLQDGFGDEDGRIPTGVTATPDTHSQLLVGSVQWKVAPQRVGDGSSAWQRFQ</sequence>
<accession>A0A5C3LB76</accession>
<dbReference type="AlphaFoldDB" id="A0A5C3LB76"/>